<dbReference type="RefSeq" id="WP_023400925.1">
    <property type="nucleotide sequence ID" value="NZ_AUSV01000106.1"/>
</dbReference>
<reference evidence="2 3" key="1">
    <citation type="submission" date="2013-07" db="EMBL/GenBank/DDBJ databases">
        <title>Draft genome sequence of Pseudoalteromonas luteoviolacea 2ta16.</title>
        <authorList>
            <person name="Allen E.E."/>
            <person name="Azam F."/>
            <person name="Podell S."/>
        </authorList>
    </citation>
    <scope>NUCLEOTIDE SEQUENCE [LARGE SCALE GENOMIC DNA]</scope>
    <source>
        <strain evidence="2 3">2ta16</strain>
    </source>
</reference>
<dbReference type="AlphaFoldDB" id="V4HL63"/>
<dbReference type="PATRIC" id="fig|1353533.3.peg.4070"/>
<evidence type="ECO:0000313" key="2">
    <source>
        <dbReference type="EMBL" id="ESP91565.1"/>
    </source>
</evidence>
<feature type="compositionally biased region" description="Polar residues" evidence="1">
    <location>
        <begin position="25"/>
        <end position="35"/>
    </location>
</feature>
<proteinExistence type="predicted"/>
<evidence type="ECO:0000313" key="3">
    <source>
        <dbReference type="Proteomes" id="UP000017820"/>
    </source>
</evidence>
<protein>
    <submittedName>
        <fullName evidence="2">Uncharacterized protein</fullName>
    </submittedName>
</protein>
<dbReference type="GeneID" id="29919870"/>
<dbReference type="EMBL" id="AUSV01000106">
    <property type="protein sequence ID" value="ESP91565.1"/>
    <property type="molecule type" value="Genomic_DNA"/>
</dbReference>
<gene>
    <name evidence="2" type="ORF">PL2TA16_00117</name>
</gene>
<feature type="region of interest" description="Disordered" evidence="1">
    <location>
        <begin position="22"/>
        <end position="59"/>
    </location>
</feature>
<name>V4HL63_PSEL2</name>
<dbReference type="Proteomes" id="UP000017820">
    <property type="component" value="Unassembled WGS sequence"/>
</dbReference>
<sequence>MKTSKQNKKAVIQAEELLAKIEGGSSLSNNYPSQSKEQDELGVQASGPGVQIYGTPNND</sequence>
<comment type="caution">
    <text evidence="2">The sequence shown here is derived from an EMBL/GenBank/DDBJ whole genome shotgun (WGS) entry which is preliminary data.</text>
</comment>
<organism evidence="2 3">
    <name type="scientific">Pseudoalteromonas luteoviolacea (strain 2ta16)</name>
    <dbReference type="NCBI Taxonomy" id="1353533"/>
    <lineage>
        <taxon>Bacteria</taxon>
        <taxon>Pseudomonadati</taxon>
        <taxon>Pseudomonadota</taxon>
        <taxon>Gammaproteobacteria</taxon>
        <taxon>Alteromonadales</taxon>
        <taxon>Pseudoalteromonadaceae</taxon>
        <taxon>Pseudoalteromonas</taxon>
    </lineage>
</organism>
<evidence type="ECO:0000256" key="1">
    <source>
        <dbReference type="SAM" id="MobiDB-lite"/>
    </source>
</evidence>
<accession>V4HL63</accession>